<keyword evidence="3" id="KW-1185">Reference proteome</keyword>
<sequence length="197" mass="20245">MRGDDRLMTILTGVVLTIALGAVVQSGDLMERFGAGPGIHPRDDVVALAAGDAYAIDVVANDRGAVEGDGRRVLIMTAPACGVAYRSGDRVVYQAGTDCAGLQRLTYCIARGDECPGAEVTLDVASVEVASSPTETPVQRLAERPSRPSDAEVSMMPGGSGFTLETEAAPGDRPLAGLSTALGSLAPDETRSEPAAE</sequence>
<name>A0A1I3NPV0_9RHOB</name>
<protein>
    <submittedName>
        <fullName evidence="2">Uncharacterized protein</fullName>
    </submittedName>
</protein>
<organism evidence="2 3">
    <name type="scientific">Albimonas pacifica</name>
    <dbReference type="NCBI Taxonomy" id="1114924"/>
    <lineage>
        <taxon>Bacteria</taxon>
        <taxon>Pseudomonadati</taxon>
        <taxon>Pseudomonadota</taxon>
        <taxon>Alphaproteobacteria</taxon>
        <taxon>Rhodobacterales</taxon>
        <taxon>Paracoccaceae</taxon>
        <taxon>Albimonas</taxon>
    </lineage>
</organism>
<feature type="compositionally biased region" description="Basic and acidic residues" evidence="1">
    <location>
        <begin position="141"/>
        <end position="150"/>
    </location>
</feature>
<reference evidence="2 3" key="1">
    <citation type="submission" date="2016-10" db="EMBL/GenBank/DDBJ databases">
        <authorList>
            <person name="de Groot N.N."/>
        </authorList>
    </citation>
    <scope>NUCLEOTIDE SEQUENCE [LARGE SCALE GENOMIC DNA]</scope>
    <source>
        <strain evidence="2 3">CGMCC 1.11030</strain>
    </source>
</reference>
<evidence type="ECO:0000256" key="1">
    <source>
        <dbReference type="SAM" id="MobiDB-lite"/>
    </source>
</evidence>
<dbReference type="AlphaFoldDB" id="A0A1I3NPV0"/>
<evidence type="ECO:0000313" key="3">
    <source>
        <dbReference type="Proteomes" id="UP000199377"/>
    </source>
</evidence>
<proteinExistence type="predicted"/>
<accession>A0A1I3NPV0</accession>
<feature type="compositionally biased region" description="Basic and acidic residues" evidence="1">
    <location>
        <begin position="188"/>
        <end position="197"/>
    </location>
</feature>
<dbReference type="Proteomes" id="UP000199377">
    <property type="component" value="Unassembled WGS sequence"/>
</dbReference>
<feature type="region of interest" description="Disordered" evidence="1">
    <location>
        <begin position="131"/>
        <end position="197"/>
    </location>
</feature>
<evidence type="ECO:0000313" key="2">
    <source>
        <dbReference type="EMBL" id="SFJ11285.1"/>
    </source>
</evidence>
<dbReference type="EMBL" id="FOQH01000014">
    <property type="protein sequence ID" value="SFJ11285.1"/>
    <property type="molecule type" value="Genomic_DNA"/>
</dbReference>
<feature type="compositionally biased region" description="Low complexity" evidence="1">
    <location>
        <begin position="175"/>
        <end position="186"/>
    </location>
</feature>
<gene>
    <name evidence="2" type="ORF">SAMN05216258_11424</name>
</gene>